<organism evidence="1 2">
    <name type="scientific">Agaricus bisporus var. burnettii</name>
    <dbReference type="NCBI Taxonomy" id="192524"/>
    <lineage>
        <taxon>Eukaryota</taxon>
        <taxon>Fungi</taxon>
        <taxon>Dikarya</taxon>
        <taxon>Basidiomycota</taxon>
        <taxon>Agaricomycotina</taxon>
        <taxon>Agaricomycetes</taxon>
        <taxon>Agaricomycetidae</taxon>
        <taxon>Agaricales</taxon>
        <taxon>Agaricineae</taxon>
        <taxon>Agaricaceae</taxon>
        <taxon>Agaricus</taxon>
    </lineage>
</organism>
<evidence type="ECO:0000313" key="1">
    <source>
        <dbReference type="EMBL" id="KAF7776800.1"/>
    </source>
</evidence>
<dbReference type="Proteomes" id="UP000629468">
    <property type="component" value="Unassembled WGS sequence"/>
</dbReference>
<protein>
    <submittedName>
        <fullName evidence="1">Uncharacterized protein</fullName>
    </submittedName>
</protein>
<name>A0A8H7F4T6_AGABI</name>
<dbReference type="EMBL" id="JABXXO010000006">
    <property type="protein sequence ID" value="KAF7776800.1"/>
    <property type="molecule type" value="Genomic_DNA"/>
</dbReference>
<comment type="caution">
    <text evidence="1">The sequence shown here is derived from an EMBL/GenBank/DDBJ whole genome shotgun (WGS) entry which is preliminary data.</text>
</comment>
<evidence type="ECO:0000313" key="2">
    <source>
        <dbReference type="Proteomes" id="UP000629468"/>
    </source>
</evidence>
<accession>A0A8H7F4T6</accession>
<sequence length="132" mass="15796">MVRNNAWNCQRTLIEYLYLGAKNPRIHNFVLKEVNENTTKVSASSHVVLGSTSLNKKAAIRRSLPLRHYTPYLGPWKTEILERILIRLFWLCLFSYHSRCFKEMTRRANIPLKLHKLHHRRRRMPTLKRFSP</sequence>
<dbReference type="AlphaFoldDB" id="A0A8H7F4T6"/>
<proteinExistence type="predicted"/>
<reference evidence="1 2" key="1">
    <citation type="journal article" name="Sci. Rep.">
        <title>Telomere-to-telomere assembled and centromere annotated genomes of the two main subspecies of the button mushroom Agaricus bisporus reveal especially polymorphic chromosome ends.</title>
        <authorList>
            <person name="Sonnenberg A.S.M."/>
            <person name="Sedaghat-Telgerd N."/>
            <person name="Lavrijssen B."/>
            <person name="Ohm R.A."/>
            <person name="Hendrickx P.M."/>
            <person name="Scholtmeijer K."/>
            <person name="Baars J.J.P."/>
            <person name="van Peer A."/>
        </authorList>
    </citation>
    <scope>NUCLEOTIDE SEQUENCE [LARGE SCALE GENOMIC DNA]</scope>
    <source>
        <strain evidence="1 2">H119_p4</strain>
    </source>
</reference>
<gene>
    <name evidence="1" type="ORF">Agabi119p4_5193</name>
</gene>